<proteinExistence type="predicted"/>
<dbReference type="PANTHER" id="PTHR44757:SF2">
    <property type="entry name" value="BIOFILM ARCHITECTURE MAINTENANCE PROTEIN MBAA"/>
    <property type="match status" value="1"/>
</dbReference>
<dbReference type="PROSITE" id="PS50112">
    <property type="entry name" value="PAS"/>
    <property type="match status" value="1"/>
</dbReference>
<dbReference type="SUPFAM" id="SSF55785">
    <property type="entry name" value="PYP-like sensor domain (PAS domain)"/>
    <property type="match status" value="2"/>
</dbReference>
<dbReference type="Proteomes" id="UP000318422">
    <property type="component" value="Unassembled WGS sequence"/>
</dbReference>
<feature type="domain" description="PAC" evidence="3">
    <location>
        <begin position="290"/>
        <end position="342"/>
    </location>
</feature>
<dbReference type="EMBL" id="BJNV01000019">
    <property type="protein sequence ID" value="GEC95401.1"/>
    <property type="molecule type" value="Genomic_DNA"/>
</dbReference>
<dbReference type="InterPro" id="IPR013656">
    <property type="entry name" value="PAS_4"/>
</dbReference>
<protein>
    <recommendedName>
        <fullName evidence="6">PAS domain S-box-containing protein</fullName>
    </recommendedName>
</protein>
<dbReference type="NCBIfam" id="TIGR00229">
    <property type="entry name" value="sensory_box"/>
    <property type="match status" value="2"/>
</dbReference>
<evidence type="ECO:0000313" key="4">
    <source>
        <dbReference type="EMBL" id="GEC95401.1"/>
    </source>
</evidence>
<dbReference type="InterPro" id="IPR001610">
    <property type="entry name" value="PAC"/>
</dbReference>
<keyword evidence="1" id="KW-0812">Transmembrane</keyword>
<evidence type="ECO:0008006" key="6">
    <source>
        <dbReference type="Google" id="ProtNLM"/>
    </source>
</evidence>
<keyword evidence="1" id="KW-0472">Membrane</keyword>
<evidence type="ECO:0000259" key="3">
    <source>
        <dbReference type="PROSITE" id="PS50113"/>
    </source>
</evidence>
<dbReference type="RefSeq" id="WP_218028678.1">
    <property type="nucleotide sequence ID" value="NZ_BJNV01000019.1"/>
</dbReference>
<dbReference type="PANTHER" id="PTHR44757">
    <property type="entry name" value="DIGUANYLATE CYCLASE DGCP"/>
    <property type="match status" value="1"/>
</dbReference>
<dbReference type="AlphaFoldDB" id="A0A4Y4CR55"/>
<dbReference type="InterPro" id="IPR035965">
    <property type="entry name" value="PAS-like_dom_sf"/>
</dbReference>
<comment type="caution">
    <text evidence="4">The sequence shown here is derived from an EMBL/GenBank/DDBJ whole genome shotgun (WGS) entry which is preliminary data.</text>
</comment>
<organism evidence="4 5">
    <name type="scientific">Zoogloea ramigera</name>
    <dbReference type="NCBI Taxonomy" id="350"/>
    <lineage>
        <taxon>Bacteria</taxon>
        <taxon>Pseudomonadati</taxon>
        <taxon>Pseudomonadota</taxon>
        <taxon>Betaproteobacteria</taxon>
        <taxon>Rhodocyclales</taxon>
        <taxon>Zoogloeaceae</taxon>
        <taxon>Zoogloea</taxon>
    </lineage>
</organism>
<keyword evidence="1" id="KW-1133">Transmembrane helix</keyword>
<name>A0A4Y4CR55_ZOORA</name>
<feature type="transmembrane region" description="Helical" evidence="1">
    <location>
        <begin position="12"/>
        <end position="31"/>
    </location>
</feature>
<evidence type="ECO:0000256" key="1">
    <source>
        <dbReference type="SAM" id="Phobius"/>
    </source>
</evidence>
<feature type="domain" description="PAS" evidence="2">
    <location>
        <begin position="93"/>
        <end position="163"/>
    </location>
</feature>
<evidence type="ECO:0000259" key="2">
    <source>
        <dbReference type="PROSITE" id="PS50112"/>
    </source>
</evidence>
<dbReference type="InterPro" id="IPR000014">
    <property type="entry name" value="PAS"/>
</dbReference>
<dbReference type="Gene3D" id="3.30.450.20">
    <property type="entry name" value="PAS domain"/>
    <property type="match status" value="2"/>
</dbReference>
<dbReference type="SMART" id="SM00091">
    <property type="entry name" value="PAS"/>
    <property type="match status" value="2"/>
</dbReference>
<feature type="transmembrane region" description="Helical" evidence="1">
    <location>
        <begin position="51"/>
        <end position="69"/>
    </location>
</feature>
<dbReference type="InterPro" id="IPR052155">
    <property type="entry name" value="Biofilm_reg_signaling"/>
</dbReference>
<dbReference type="PROSITE" id="PS50113">
    <property type="entry name" value="PAC"/>
    <property type="match status" value="2"/>
</dbReference>
<evidence type="ECO:0000313" key="5">
    <source>
        <dbReference type="Proteomes" id="UP000318422"/>
    </source>
</evidence>
<gene>
    <name evidence="4" type="ORF">ZRA01_14740</name>
</gene>
<keyword evidence="5" id="KW-1185">Reference proteome</keyword>
<feature type="domain" description="PAC" evidence="3">
    <location>
        <begin position="166"/>
        <end position="217"/>
    </location>
</feature>
<accession>A0A4Y4CR55</accession>
<dbReference type="InterPro" id="IPR000700">
    <property type="entry name" value="PAS-assoc_C"/>
</dbReference>
<dbReference type="Pfam" id="PF08448">
    <property type="entry name" value="PAS_4"/>
    <property type="match status" value="2"/>
</dbReference>
<dbReference type="SMART" id="SM00086">
    <property type="entry name" value="PAC"/>
    <property type="match status" value="2"/>
</dbReference>
<reference evidence="4 5" key="1">
    <citation type="submission" date="2019-06" db="EMBL/GenBank/DDBJ databases">
        <title>Whole genome shotgun sequence of Zoogloea ramigera NBRC 15342.</title>
        <authorList>
            <person name="Hosoyama A."/>
            <person name="Uohara A."/>
            <person name="Ohji S."/>
            <person name="Ichikawa N."/>
        </authorList>
    </citation>
    <scope>NUCLEOTIDE SEQUENCE [LARGE SCALE GENOMIC DNA]</scope>
    <source>
        <strain evidence="4 5">NBRC 15342</strain>
    </source>
</reference>
<sequence length="394" mass="45193">MDVREGKLGLSTSVFAVVLTYAFLASVWILLSDRAMAVMVGDAEMLVWVSMAKGWFFVAMTSVLLYFLVRRLVDQLTAAHLHQLELQRERKQPPPMLVAIANSSTDAIFAKDEEGRYLLINTAASRFIGKPPEDVLGHDDRTIFPPEQAALIMAFDQRVRETRQPETNEETLLTLEGPRVFLATKGPLQDAQGKVFGTFGISRDITERKAAEVALHDNRERLRLLVDHAPAALAMFDREMRYLEVSRRWRDDYFLGDQDVIGRSHYDVFPEIPAYWREMHRRGLAGETLSADEDAFERLDGSVQWLRWELRPWREADGTVGGIVLFSEDISKRKLAEHELKQRNEELERFNLAAIGRELRMIELKRQVNALTQVRGQPPPYDLAFTELSPRRVQ</sequence>
<dbReference type="CDD" id="cd00130">
    <property type="entry name" value="PAS"/>
    <property type="match status" value="2"/>
</dbReference>